<accession>A0A9P0GCH5</accession>
<dbReference type="PROSITE" id="PS50158">
    <property type="entry name" value="ZF_CCHC"/>
    <property type="match status" value="2"/>
</dbReference>
<organism evidence="8 9">
    <name type="scientific">Psylliodes chrysocephalus</name>
    <dbReference type="NCBI Taxonomy" id="3402493"/>
    <lineage>
        <taxon>Eukaryota</taxon>
        <taxon>Metazoa</taxon>
        <taxon>Ecdysozoa</taxon>
        <taxon>Arthropoda</taxon>
        <taxon>Hexapoda</taxon>
        <taxon>Insecta</taxon>
        <taxon>Pterygota</taxon>
        <taxon>Neoptera</taxon>
        <taxon>Endopterygota</taxon>
        <taxon>Coleoptera</taxon>
        <taxon>Polyphaga</taxon>
        <taxon>Cucujiformia</taxon>
        <taxon>Chrysomeloidea</taxon>
        <taxon>Chrysomelidae</taxon>
        <taxon>Galerucinae</taxon>
        <taxon>Alticini</taxon>
        <taxon>Psylliodes</taxon>
    </lineage>
</organism>
<gene>
    <name evidence="8" type="ORF">PSYICH_LOCUS8978</name>
</gene>
<feature type="region of interest" description="Disordered" evidence="6">
    <location>
        <begin position="118"/>
        <end position="313"/>
    </location>
</feature>
<keyword evidence="2" id="KW-0677">Repeat</keyword>
<dbReference type="GO" id="GO:0005730">
    <property type="term" value="C:nucleolus"/>
    <property type="evidence" value="ECO:0007669"/>
    <property type="project" value="TreeGrafter"/>
</dbReference>
<evidence type="ECO:0000256" key="4">
    <source>
        <dbReference type="ARBA" id="ARBA00022833"/>
    </source>
</evidence>
<evidence type="ECO:0000256" key="1">
    <source>
        <dbReference type="ARBA" id="ARBA00022723"/>
    </source>
</evidence>
<sequence length="586" mass="67611">MTRFARAKGSKASNERLPEEATPWSEMKQQLLEKNKEIEQSKKKQAFLNQRNANYKAFLEEKTEDEMKKSQWAEFSSENITKNGLLTKNNKNDFDTEIGIEESEDEAFTSLKAKVDEVLKKSENKTRNNDGDDSDSAPEEHSSKVQISNPKIKKPKIKKMPINIKEGSESKQSHQEKQKKKKLAGEKVINKNDSNDGIENLKKKLNQKPNQDNTEKNIKKRKLNEDSNDQSKSKKIKKDKTNIKVKQKPKEKIPKEDLTEADLKKIEKKKQKRIKQLEKKKLAKIEKRKQKEEEEKRKLENGEQIESTGDQVINAPIEINNKIKQGKFDESGTFEKKGKFQATKNRFEKFDNAKGKKERDNKEHQRRKPFMPTKMIINGKEVDVDYVDGFPVKKEDAQRLKKLRKEMISKGLPRSEINVSLKLERRKAEKAFAREKKKVCFNCRTSGHNLSECPELGKDQVATHISSGICFKCGSTEHTHFECKVVRGQEFKFAQCFICNEQGHIARQCPDNQRGLYPKGGACRVCGDVTHLKKDCPKYQAEQQQIQNSLSIETIGDSNPDVLDDKNQFKTNNSLGNRRPNKIVKF</sequence>
<dbReference type="Gene3D" id="4.10.60.10">
    <property type="entry name" value="Zinc finger, CCHC-type"/>
    <property type="match status" value="2"/>
</dbReference>
<dbReference type="SUPFAM" id="SSF57756">
    <property type="entry name" value="Retrovirus zinc finger-like domains"/>
    <property type="match status" value="2"/>
</dbReference>
<dbReference type="GO" id="GO:0008270">
    <property type="term" value="F:zinc ion binding"/>
    <property type="evidence" value="ECO:0007669"/>
    <property type="project" value="UniProtKB-KW"/>
</dbReference>
<keyword evidence="4" id="KW-0862">Zinc</keyword>
<evidence type="ECO:0000256" key="2">
    <source>
        <dbReference type="ARBA" id="ARBA00022737"/>
    </source>
</evidence>
<dbReference type="InterPro" id="IPR036875">
    <property type="entry name" value="Znf_CCHC_sf"/>
</dbReference>
<feature type="compositionally biased region" description="Basic and acidic residues" evidence="6">
    <location>
        <begin position="166"/>
        <end position="176"/>
    </location>
</feature>
<dbReference type="FunFam" id="4.10.60.10:FF:000091">
    <property type="entry name" value="Zinc finger CCHC-type-containing 9"/>
    <property type="match status" value="1"/>
</dbReference>
<dbReference type="AlphaFoldDB" id="A0A9P0GCH5"/>
<reference evidence="8" key="1">
    <citation type="submission" date="2022-01" db="EMBL/GenBank/DDBJ databases">
        <authorList>
            <person name="King R."/>
        </authorList>
    </citation>
    <scope>NUCLEOTIDE SEQUENCE</scope>
</reference>
<dbReference type="InterPro" id="IPR001878">
    <property type="entry name" value="Znf_CCHC"/>
</dbReference>
<dbReference type="PANTHER" id="PTHR46242:SF1">
    <property type="entry name" value="ZINC FINGER CCHC DOMAIN-CONTAINING PROTEIN 9"/>
    <property type="match status" value="1"/>
</dbReference>
<feature type="region of interest" description="Disordered" evidence="6">
    <location>
        <begin position="1"/>
        <end position="24"/>
    </location>
</feature>
<evidence type="ECO:0000256" key="3">
    <source>
        <dbReference type="ARBA" id="ARBA00022771"/>
    </source>
</evidence>
<feature type="compositionally biased region" description="Basic and acidic residues" evidence="6">
    <location>
        <begin position="118"/>
        <end position="130"/>
    </location>
</feature>
<dbReference type="PANTHER" id="PTHR46242">
    <property type="entry name" value="ZINC FINGER CCHC DOMAIN-CONTAINING PROTEIN 9 ZCCHC9"/>
    <property type="match status" value="1"/>
</dbReference>
<evidence type="ECO:0000256" key="5">
    <source>
        <dbReference type="PROSITE-ProRule" id="PRU00047"/>
    </source>
</evidence>
<feature type="domain" description="CCHC-type" evidence="7">
    <location>
        <begin position="440"/>
        <end position="455"/>
    </location>
</feature>
<feature type="compositionally biased region" description="Basic and acidic residues" evidence="6">
    <location>
        <begin position="183"/>
        <end position="202"/>
    </location>
</feature>
<protein>
    <recommendedName>
        <fullName evidence="7">CCHC-type domain-containing protein</fullName>
    </recommendedName>
</protein>
<dbReference type="GO" id="GO:0003676">
    <property type="term" value="F:nucleic acid binding"/>
    <property type="evidence" value="ECO:0007669"/>
    <property type="project" value="InterPro"/>
</dbReference>
<dbReference type="Proteomes" id="UP001153636">
    <property type="component" value="Chromosome 3"/>
</dbReference>
<dbReference type="InterPro" id="IPR042246">
    <property type="entry name" value="ZCCHC9"/>
</dbReference>
<dbReference type="Pfam" id="PF00098">
    <property type="entry name" value="zf-CCHC"/>
    <property type="match status" value="1"/>
</dbReference>
<name>A0A9P0GCH5_9CUCU</name>
<feature type="domain" description="CCHC-type" evidence="7">
    <location>
        <begin position="496"/>
        <end position="511"/>
    </location>
</feature>
<dbReference type="OrthoDB" id="3863715at2759"/>
<feature type="compositionally biased region" description="Basic and acidic residues" evidence="6">
    <location>
        <begin position="275"/>
        <end position="301"/>
    </location>
</feature>
<feature type="compositionally biased region" description="Basic and acidic residues" evidence="6">
    <location>
        <begin position="248"/>
        <end position="265"/>
    </location>
</feature>
<feature type="compositionally biased region" description="Basic residues" evidence="6">
    <location>
        <begin position="233"/>
        <end position="247"/>
    </location>
</feature>
<proteinExistence type="predicted"/>
<evidence type="ECO:0000256" key="6">
    <source>
        <dbReference type="SAM" id="MobiDB-lite"/>
    </source>
</evidence>
<evidence type="ECO:0000313" key="8">
    <source>
        <dbReference type="EMBL" id="CAH1108288.1"/>
    </source>
</evidence>
<evidence type="ECO:0000259" key="7">
    <source>
        <dbReference type="PROSITE" id="PS50158"/>
    </source>
</evidence>
<keyword evidence="1" id="KW-0479">Metal-binding</keyword>
<evidence type="ECO:0000313" key="9">
    <source>
        <dbReference type="Proteomes" id="UP001153636"/>
    </source>
</evidence>
<keyword evidence="9" id="KW-1185">Reference proteome</keyword>
<feature type="compositionally biased region" description="Basic and acidic residues" evidence="6">
    <location>
        <begin position="213"/>
        <end position="232"/>
    </location>
</feature>
<dbReference type="EMBL" id="OV651815">
    <property type="protein sequence ID" value="CAH1108288.1"/>
    <property type="molecule type" value="Genomic_DNA"/>
</dbReference>
<keyword evidence="3 5" id="KW-0863">Zinc-finger</keyword>
<dbReference type="SMART" id="SM00343">
    <property type="entry name" value="ZnF_C2HC"/>
    <property type="match status" value="4"/>
</dbReference>